<dbReference type="Proteomes" id="UP000001058">
    <property type="component" value="Unassembled WGS sequence"/>
</dbReference>
<evidence type="ECO:0000256" key="1">
    <source>
        <dbReference type="SAM" id="MobiDB-lite"/>
    </source>
</evidence>
<dbReference type="EMBL" id="GL378342">
    <property type="protein sequence ID" value="EFJ47867.1"/>
    <property type="molecule type" value="Genomic_DNA"/>
</dbReference>
<dbReference type="OrthoDB" id="10683549at2759"/>
<reference evidence="2 3" key="1">
    <citation type="journal article" date="2010" name="Science">
        <title>Genomic analysis of organismal complexity in the multicellular green alga Volvox carteri.</title>
        <authorList>
            <person name="Prochnik S.E."/>
            <person name="Umen J."/>
            <person name="Nedelcu A.M."/>
            <person name="Hallmann A."/>
            <person name="Miller S.M."/>
            <person name="Nishii I."/>
            <person name="Ferris P."/>
            <person name="Kuo A."/>
            <person name="Mitros T."/>
            <person name="Fritz-Laylin L.K."/>
            <person name="Hellsten U."/>
            <person name="Chapman J."/>
            <person name="Simakov O."/>
            <person name="Rensing S.A."/>
            <person name="Terry A."/>
            <person name="Pangilinan J."/>
            <person name="Kapitonov V."/>
            <person name="Jurka J."/>
            <person name="Salamov A."/>
            <person name="Shapiro H."/>
            <person name="Schmutz J."/>
            <person name="Grimwood J."/>
            <person name="Lindquist E."/>
            <person name="Lucas S."/>
            <person name="Grigoriev I.V."/>
            <person name="Schmitt R."/>
            <person name="Kirk D."/>
            <person name="Rokhsar D.S."/>
        </authorList>
    </citation>
    <scope>NUCLEOTIDE SEQUENCE [LARGE SCALE GENOMIC DNA]</scope>
    <source>
        <strain evidence="3">f. Nagariensis / Eve</strain>
    </source>
</reference>
<evidence type="ECO:0000313" key="3">
    <source>
        <dbReference type="Proteomes" id="UP000001058"/>
    </source>
</evidence>
<protein>
    <submittedName>
        <fullName evidence="2">Uncharacterized protein</fullName>
    </submittedName>
</protein>
<dbReference type="AlphaFoldDB" id="D8TX85"/>
<evidence type="ECO:0000313" key="2">
    <source>
        <dbReference type="EMBL" id="EFJ47867.1"/>
    </source>
</evidence>
<dbReference type="InParanoid" id="D8TX85"/>
<sequence length="254" mass="26363">MKDQTKFSKFIHVHTLQECRNHDELQAGPPLQTATMTQFECTVTEIAGARCLVTREPFSCFAPNGTPLLICAPVPPDSLPTKKRYIRETSEITLEVGPTISCWVRQSQGPERLAAAATASAAETKGLYDFSSNGVAVNSFDPTLGKPDNGDGGGAGESSYDSEDGASLPSASQIEAIVQQANRICEPLDADGAAAAATTAAAVVVAAATAAASVPNSVMADRDAVGGVGCGYDSDEDMLMLSASQIEALVAKYS</sequence>
<dbReference type="RefSeq" id="XP_002950973.1">
    <property type="nucleotide sequence ID" value="XM_002950927.1"/>
</dbReference>
<dbReference type="GeneID" id="9618472"/>
<proteinExistence type="predicted"/>
<dbReference type="KEGG" id="vcn:VOLCADRAFT_91500"/>
<name>D8TX85_VOLCA</name>
<feature type="region of interest" description="Disordered" evidence="1">
    <location>
        <begin position="141"/>
        <end position="167"/>
    </location>
</feature>
<gene>
    <name evidence="2" type="ORF">VOLCADRAFT_91500</name>
</gene>
<keyword evidence="3" id="KW-1185">Reference proteome</keyword>
<organism evidence="3">
    <name type="scientific">Volvox carteri f. nagariensis</name>
    <dbReference type="NCBI Taxonomy" id="3068"/>
    <lineage>
        <taxon>Eukaryota</taxon>
        <taxon>Viridiplantae</taxon>
        <taxon>Chlorophyta</taxon>
        <taxon>core chlorophytes</taxon>
        <taxon>Chlorophyceae</taxon>
        <taxon>CS clade</taxon>
        <taxon>Chlamydomonadales</taxon>
        <taxon>Volvocaceae</taxon>
        <taxon>Volvox</taxon>
    </lineage>
</organism>
<accession>D8TX85</accession>